<dbReference type="AlphaFoldDB" id="A0A512ARA0"/>
<keyword evidence="2" id="KW-1133">Transmembrane helix</keyword>
<proteinExistence type="predicted"/>
<comment type="caution">
    <text evidence="3">The sequence shown here is derived from an EMBL/GenBank/DDBJ whole genome shotgun (WGS) entry which is preliminary data.</text>
</comment>
<dbReference type="EMBL" id="BJYR01000033">
    <property type="protein sequence ID" value="GEO02087.1"/>
    <property type="molecule type" value="Genomic_DNA"/>
</dbReference>
<evidence type="ECO:0000313" key="3">
    <source>
        <dbReference type="EMBL" id="GEO02087.1"/>
    </source>
</evidence>
<organism evidence="3 4">
    <name type="scientific">Novosphingobium sediminis</name>
    <dbReference type="NCBI Taxonomy" id="707214"/>
    <lineage>
        <taxon>Bacteria</taxon>
        <taxon>Pseudomonadati</taxon>
        <taxon>Pseudomonadota</taxon>
        <taxon>Alphaproteobacteria</taxon>
        <taxon>Sphingomonadales</taxon>
        <taxon>Sphingomonadaceae</taxon>
        <taxon>Novosphingobium</taxon>
    </lineage>
</organism>
<sequence>MDEQDQWRFADFSKRAYPDDPTGTGDPDFTRSKNPAFEPNSLDPEGAGGRFGAWIIILVSIVFVVIGALSW</sequence>
<gene>
    <name evidence="3" type="ORF">NSE01_39190</name>
</gene>
<name>A0A512ARA0_9SPHN</name>
<feature type="region of interest" description="Disordered" evidence="1">
    <location>
        <begin position="1"/>
        <end position="45"/>
    </location>
</feature>
<dbReference type="Proteomes" id="UP000321464">
    <property type="component" value="Unassembled WGS sequence"/>
</dbReference>
<feature type="transmembrane region" description="Helical" evidence="2">
    <location>
        <begin position="51"/>
        <end position="69"/>
    </location>
</feature>
<evidence type="ECO:0000313" key="4">
    <source>
        <dbReference type="Proteomes" id="UP000321464"/>
    </source>
</evidence>
<keyword evidence="2" id="KW-0812">Transmembrane</keyword>
<keyword evidence="2" id="KW-0472">Membrane</keyword>
<evidence type="ECO:0000256" key="1">
    <source>
        <dbReference type="SAM" id="MobiDB-lite"/>
    </source>
</evidence>
<evidence type="ECO:0000256" key="2">
    <source>
        <dbReference type="SAM" id="Phobius"/>
    </source>
</evidence>
<keyword evidence="4" id="KW-1185">Reference proteome</keyword>
<accession>A0A512ARA0</accession>
<dbReference type="RefSeq" id="WP_147161330.1">
    <property type="nucleotide sequence ID" value="NZ_BJYR01000033.1"/>
</dbReference>
<reference evidence="3 4" key="1">
    <citation type="submission" date="2019-07" db="EMBL/GenBank/DDBJ databases">
        <title>Whole genome shotgun sequence of Novosphingobium sediminis NBRC 106119.</title>
        <authorList>
            <person name="Hosoyama A."/>
            <person name="Uohara A."/>
            <person name="Ohji S."/>
            <person name="Ichikawa N."/>
        </authorList>
    </citation>
    <scope>NUCLEOTIDE SEQUENCE [LARGE SCALE GENOMIC DNA]</scope>
    <source>
        <strain evidence="3 4">NBRC 106119</strain>
    </source>
</reference>
<protein>
    <submittedName>
        <fullName evidence="3">Uncharacterized protein</fullName>
    </submittedName>
</protein>
<feature type="compositionally biased region" description="Basic and acidic residues" evidence="1">
    <location>
        <begin position="1"/>
        <end position="18"/>
    </location>
</feature>